<dbReference type="Proteomes" id="UP001445076">
    <property type="component" value="Unassembled WGS sequence"/>
</dbReference>
<evidence type="ECO:0000313" key="3">
    <source>
        <dbReference type="Proteomes" id="UP001445076"/>
    </source>
</evidence>
<feature type="region of interest" description="Disordered" evidence="1">
    <location>
        <begin position="1"/>
        <end position="69"/>
    </location>
</feature>
<evidence type="ECO:0000313" key="2">
    <source>
        <dbReference type="EMBL" id="KAK8748767.1"/>
    </source>
</evidence>
<proteinExistence type="predicted"/>
<gene>
    <name evidence="2" type="ORF">OTU49_015981</name>
</gene>
<organism evidence="2 3">
    <name type="scientific">Cherax quadricarinatus</name>
    <name type="common">Australian red claw crayfish</name>
    <dbReference type="NCBI Taxonomy" id="27406"/>
    <lineage>
        <taxon>Eukaryota</taxon>
        <taxon>Metazoa</taxon>
        <taxon>Ecdysozoa</taxon>
        <taxon>Arthropoda</taxon>
        <taxon>Crustacea</taxon>
        <taxon>Multicrustacea</taxon>
        <taxon>Malacostraca</taxon>
        <taxon>Eumalacostraca</taxon>
        <taxon>Eucarida</taxon>
        <taxon>Decapoda</taxon>
        <taxon>Pleocyemata</taxon>
        <taxon>Astacidea</taxon>
        <taxon>Parastacoidea</taxon>
        <taxon>Parastacidae</taxon>
        <taxon>Cherax</taxon>
    </lineage>
</organism>
<feature type="non-terminal residue" evidence="2">
    <location>
        <position position="1"/>
    </location>
</feature>
<feature type="compositionally biased region" description="Polar residues" evidence="1">
    <location>
        <begin position="42"/>
        <end position="66"/>
    </location>
</feature>
<accession>A0AAW0YAV3</accession>
<feature type="compositionally biased region" description="Pro residues" evidence="1">
    <location>
        <begin position="111"/>
        <end position="120"/>
    </location>
</feature>
<sequence>PAGVLPSYLGYQHHSSSKEDECDGEGGLVSRMMGGSGMPPTSLLQGSPPTLTPAITSSSSRMDANTSGGGQCAPLNQPYAGEMCTYGPVYGAYGYGGVKARSSPYARTSPVYPPPYPAPPQLNSQLYRQTHTYHDYSSR</sequence>
<dbReference type="EMBL" id="JARKIK010000011">
    <property type="protein sequence ID" value="KAK8748767.1"/>
    <property type="molecule type" value="Genomic_DNA"/>
</dbReference>
<dbReference type="AlphaFoldDB" id="A0AAW0YAV3"/>
<feature type="region of interest" description="Disordered" evidence="1">
    <location>
        <begin position="104"/>
        <end position="139"/>
    </location>
</feature>
<protein>
    <submittedName>
        <fullName evidence="2">Uncharacterized protein</fullName>
    </submittedName>
</protein>
<evidence type="ECO:0000256" key="1">
    <source>
        <dbReference type="SAM" id="MobiDB-lite"/>
    </source>
</evidence>
<keyword evidence="3" id="KW-1185">Reference proteome</keyword>
<feature type="compositionally biased region" description="Polar residues" evidence="1">
    <location>
        <begin position="121"/>
        <end position="130"/>
    </location>
</feature>
<reference evidence="2 3" key="1">
    <citation type="journal article" date="2024" name="BMC Genomics">
        <title>Genome assembly of redclaw crayfish (Cherax quadricarinatus) provides insights into its immune adaptation and hypoxia tolerance.</title>
        <authorList>
            <person name="Liu Z."/>
            <person name="Zheng J."/>
            <person name="Li H."/>
            <person name="Fang K."/>
            <person name="Wang S."/>
            <person name="He J."/>
            <person name="Zhou D."/>
            <person name="Weng S."/>
            <person name="Chi M."/>
            <person name="Gu Z."/>
            <person name="He J."/>
            <person name="Li F."/>
            <person name="Wang M."/>
        </authorList>
    </citation>
    <scope>NUCLEOTIDE SEQUENCE [LARGE SCALE GENOMIC DNA]</scope>
    <source>
        <strain evidence="2">ZL_2023a</strain>
    </source>
</reference>
<name>A0AAW0YAV3_CHEQU</name>
<comment type="caution">
    <text evidence="2">The sequence shown here is derived from an EMBL/GenBank/DDBJ whole genome shotgun (WGS) entry which is preliminary data.</text>
</comment>